<reference evidence="2" key="1">
    <citation type="submission" date="2023-03" db="EMBL/GenBank/DDBJ databases">
        <title>Massive genome expansion in bonnet fungi (Mycena s.s.) driven by repeated elements and novel gene families across ecological guilds.</title>
        <authorList>
            <consortium name="Lawrence Berkeley National Laboratory"/>
            <person name="Harder C.B."/>
            <person name="Miyauchi S."/>
            <person name="Viragh M."/>
            <person name="Kuo A."/>
            <person name="Thoen E."/>
            <person name="Andreopoulos B."/>
            <person name="Lu D."/>
            <person name="Skrede I."/>
            <person name="Drula E."/>
            <person name="Henrissat B."/>
            <person name="Morin E."/>
            <person name="Kohler A."/>
            <person name="Barry K."/>
            <person name="LaButti K."/>
            <person name="Morin E."/>
            <person name="Salamov A."/>
            <person name="Lipzen A."/>
            <person name="Mereny Z."/>
            <person name="Hegedus B."/>
            <person name="Baldrian P."/>
            <person name="Stursova M."/>
            <person name="Weitz H."/>
            <person name="Taylor A."/>
            <person name="Grigoriev I.V."/>
            <person name="Nagy L.G."/>
            <person name="Martin F."/>
            <person name="Kauserud H."/>
        </authorList>
    </citation>
    <scope>NUCLEOTIDE SEQUENCE</scope>
    <source>
        <strain evidence="2">9284</strain>
    </source>
</reference>
<dbReference type="Gene3D" id="1.20.1280.50">
    <property type="match status" value="1"/>
</dbReference>
<dbReference type="PROSITE" id="PS50181">
    <property type="entry name" value="FBOX"/>
    <property type="match status" value="1"/>
</dbReference>
<evidence type="ECO:0000259" key="1">
    <source>
        <dbReference type="PROSITE" id="PS50181"/>
    </source>
</evidence>
<organism evidence="2 3">
    <name type="scientific">Roridomyces roridus</name>
    <dbReference type="NCBI Taxonomy" id="1738132"/>
    <lineage>
        <taxon>Eukaryota</taxon>
        <taxon>Fungi</taxon>
        <taxon>Dikarya</taxon>
        <taxon>Basidiomycota</taxon>
        <taxon>Agaricomycotina</taxon>
        <taxon>Agaricomycetes</taxon>
        <taxon>Agaricomycetidae</taxon>
        <taxon>Agaricales</taxon>
        <taxon>Marasmiineae</taxon>
        <taxon>Mycenaceae</taxon>
        <taxon>Roridomyces</taxon>
    </lineage>
</organism>
<accession>A0AAD7BGU6</accession>
<gene>
    <name evidence="2" type="ORF">FB45DRAFT_930225</name>
</gene>
<dbReference type="EMBL" id="JARKIF010000017">
    <property type="protein sequence ID" value="KAJ7620441.1"/>
    <property type="molecule type" value="Genomic_DNA"/>
</dbReference>
<proteinExistence type="predicted"/>
<name>A0AAD7BGU6_9AGAR</name>
<dbReference type="Proteomes" id="UP001221142">
    <property type="component" value="Unassembled WGS sequence"/>
</dbReference>
<keyword evidence="3" id="KW-1185">Reference proteome</keyword>
<comment type="caution">
    <text evidence="2">The sequence shown here is derived from an EMBL/GenBank/DDBJ whole genome shotgun (WGS) entry which is preliminary data.</text>
</comment>
<feature type="domain" description="F-box" evidence="1">
    <location>
        <begin position="1"/>
        <end position="46"/>
    </location>
</feature>
<dbReference type="SUPFAM" id="SSF81383">
    <property type="entry name" value="F-box domain"/>
    <property type="match status" value="1"/>
</dbReference>
<dbReference type="Pfam" id="PF12937">
    <property type="entry name" value="F-box-like"/>
    <property type="match status" value="1"/>
</dbReference>
<evidence type="ECO:0000313" key="2">
    <source>
        <dbReference type="EMBL" id="KAJ7620441.1"/>
    </source>
</evidence>
<protein>
    <recommendedName>
        <fullName evidence="1">F-box domain-containing protein</fullName>
    </recommendedName>
</protein>
<dbReference type="AlphaFoldDB" id="A0AAD7BGU6"/>
<dbReference type="InterPro" id="IPR036047">
    <property type="entry name" value="F-box-like_dom_sf"/>
</dbReference>
<evidence type="ECO:0000313" key="3">
    <source>
        <dbReference type="Proteomes" id="UP001221142"/>
    </source>
</evidence>
<sequence length="487" mass="55580">MNVADVPPEILGAILAFLDPPMMLACSTVSRLWHETITTSPYLQYAIELWSDGLVSGDTSSSQLTTSDKLQTLYERRRSWLNLDWTSRTTIDLPSLHNCRAFELVGGVFALQEWGSDFRSISLLDLDAHPETTVSRKPLDLSGHFEDFAIDPTQDLLITLSWADDVACLTLRTLSQLQAHPMAKDPVIRFKSNEEAFQLTFSIQIAGDVVGLSLIGPDQLRLWNWRTGILFADFPQNDDPEFMDPEFQFLSPRAFVVAERTAQISIFVIEERDGAPTGVICIATLKLPALTDDAWVRSFCAHAGPIRAHPARDRPFYPPETRRIFLFLMSFSDNGRWLRLFVHYRTLYRYVVRYLRGKLDTYVEVPWEEWGPEHTRLLPASDYRWLRHVHGERAIFPTPDGKFIRLLDFGPIIPGRSTDDDGLMCIPTTVDPADSPFKDAVTTSLPYRSLQRTLEEEFDVFLIDQDHIVASRLNTDQMTVFSVYKSE</sequence>
<dbReference type="InterPro" id="IPR001810">
    <property type="entry name" value="F-box_dom"/>
</dbReference>